<dbReference type="Proteomes" id="UP001165085">
    <property type="component" value="Unassembled WGS sequence"/>
</dbReference>
<feature type="domain" description="Methyltransferase" evidence="2">
    <location>
        <begin position="361"/>
        <end position="487"/>
    </location>
</feature>
<proteinExistence type="predicted"/>
<feature type="compositionally biased region" description="Polar residues" evidence="1">
    <location>
        <begin position="8"/>
        <end position="20"/>
    </location>
</feature>
<evidence type="ECO:0000259" key="2">
    <source>
        <dbReference type="Pfam" id="PF13679"/>
    </source>
</evidence>
<evidence type="ECO:0000313" key="3">
    <source>
        <dbReference type="EMBL" id="GMH92089.1"/>
    </source>
</evidence>
<dbReference type="OrthoDB" id="206598at2759"/>
<dbReference type="SUPFAM" id="SSF53335">
    <property type="entry name" value="S-adenosyl-L-methionine-dependent methyltransferases"/>
    <property type="match status" value="1"/>
</dbReference>
<dbReference type="GO" id="GO:0005737">
    <property type="term" value="C:cytoplasm"/>
    <property type="evidence" value="ECO:0007669"/>
    <property type="project" value="TreeGrafter"/>
</dbReference>
<dbReference type="EMBL" id="BRXY01000394">
    <property type="protein sequence ID" value="GMH92089.1"/>
    <property type="molecule type" value="Genomic_DNA"/>
</dbReference>
<name>A0A9W7ETE6_9STRA</name>
<dbReference type="Gene3D" id="3.40.50.150">
    <property type="entry name" value="Vaccinia Virus protein VP39"/>
    <property type="match status" value="1"/>
</dbReference>
<comment type="caution">
    <text evidence="3">The sequence shown here is derived from an EMBL/GenBank/DDBJ whole genome shotgun (WGS) entry which is preliminary data.</text>
</comment>
<dbReference type="PANTHER" id="PTHR13369:SF0">
    <property type="entry name" value="GLUTATHIONE S-TRANSFERASE C-TERMINAL DOMAIN-CONTAINING PROTEIN"/>
    <property type="match status" value="1"/>
</dbReference>
<reference evidence="4" key="1">
    <citation type="journal article" date="2023" name="Commun. Biol.">
        <title>Genome analysis of Parmales, the sister group of diatoms, reveals the evolutionary specialization of diatoms from phago-mixotrophs to photoautotrophs.</title>
        <authorList>
            <person name="Ban H."/>
            <person name="Sato S."/>
            <person name="Yoshikawa S."/>
            <person name="Yamada K."/>
            <person name="Nakamura Y."/>
            <person name="Ichinomiya M."/>
            <person name="Sato N."/>
            <person name="Blanc-Mathieu R."/>
            <person name="Endo H."/>
            <person name="Kuwata A."/>
            <person name="Ogata H."/>
        </authorList>
    </citation>
    <scope>NUCLEOTIDE SEQUENCE [LARGE SCALE GENOMIC DNA]</scope>
    <source>
        <strain evidence="4">NIES 3701</strain>
    </source>
</reference>
<evidence type="ECO:0000313" key="4">
    <source>
        <dbReference type="Proteomes" id="UP001165085"/>
    </source>
</evidence>
<dbReference type="PANTHER" id="PTHR13369">
    <property type="match status" value="1"/>
</dbReference>
<gene>
    <name evidence="3" type="ORF">TrST_g11938</name>
</gene>
<sequence length="583" mass="64566">MEKPNAMAGTSSVASINVNEPDNEPHLSLEQASLVCKEEATNLPLETSAADVHILIELDLSSSSSFAFFVHIGPSPTSLSLQTSTTLESLHWSCTDTPFYGKRRARLFSENVNSQLLPSLTEIKSNLNNGTYTIDTMPIPPLVYELQEALRTRPYIALRTVSQKKVKKLEGFSQADILTFCYLSYVVVVAGEGTRLRLVEEVPRVMEWWRRIQGVIGEALKGEKIAEEFRCFHGGINPLNVEETCGWLDGEVIKATFERNFVSSGEFVGVQSRPPVAGKIKRKNKSKILNETKGGDGGRTPKETIDAVIEKLEAMEVKSSLKVDEEIPDLIDPVPWSTLPVHLNPETYISGKMSSVPKRLKKRQQISNMLSQILSLLPPPSSNHPLTAVDFCCGSGHVGIVLAYLRPDITVTFLDCNPVALAHAKTRSSQLNLKNSTFLKLDVRAYDVLEMPFDVGFALHACGGASDYVLSKCLEAKAGYVMCPCCVGFIQNVDEGGIKLPGSIKFKRAGVGEDTFRKICRLADHTSEGGEEGQVAMRLVNEDRNWRAKERGYETKHWEMRPKECTPKRAMIVGKFICEEIKS</sequence>
<dbReference type="AlphaFoldDB" id="A0A9W7ETE6"/>
<dbReference type="InterPro" id="IPR029063">
    <property type="entry name" value="SAM-dependent_MTases_sf"/>
</dbReference>
<feature type="region of interest" description="Disordered" evidence="1">
    <location>
        <begin position="1"/>
        <end position="24"/>
    </location>
</feature>
<keyword evidence="4" id="KW-1185">Reference proteome</keyword>
<accession>A0A9W7ETE6</accession>
<protein>
    <recommendedName>
        <fullName evidence="2">Methyltransferase domain-containing protein</fullName>
    </recommendedName>
</protein>
<dbReference type="Pfam" id="PF13679">
    <property type="entry name" value="Methyltransf_32"/>
    <property type="match status" value="1"/>
</dbReference>
<organism evidence="3 4">
    <name type="scientific">Triparma strigata</name>
    <dbReference type="NCBI Taxonomy" id="1606541"/>
    <lineage>
        <taxon>Eukaryota</taxon>
        <taxon>Sar</taxon>
        <taxon>Stramenopiles</taxon>
        <taxon>Ochrophyta</taxon>
        <taxon>Bolidophyceae</taxon>
        <taxon>Parmales</taxon>
        <taxon>Triparmaceae</taxon>
        <taxon>Triparma</taxon>
    </lineage>
</organism>
<dbReference type="InterPro" id="IPR025714">
    <property type="entry name" value="Methyltranfer_dom"/>
</dbReference>
<dbReference type="CDD" id="cd02440">
    <property type="entry name" value="AdoMet_MTases"/>
    <property type="match status" value="1"/>
</dbReference>
<evidence type="ECO:0000256" key="1">
    <source>
        <dbReference type="SAM" id="MobiDB-lite"/>
    </source>
</evidence>